<evidence type="ECO:0000313" key="2">
    <source>
        <dbReference type="EMBL" id="AHD02940.1"/>
    </source>
</evidence>
<evidence type="ECO:0000313" key="3">
    <source>
        <dbReference type="Proteomes" id="UP000018780"/>
    </source>
</evidence>
<dbReference type="OrthoDB" id="7867382at2"/>
<keyword evidence="3" id="KW-1185">Reference proteome</keyword>
<feature type="compositionally biased region" description="Basic and acidic residues" evidence="1">
    <location>
        <begin position="27"/>
        <end position="43"/>
    </location>
</feature>
<reference evidence="2 3" key="1">
    <citation type="submission" date="2013-09" db="EMBL/GenBank/DDBJ databases">
        <authorList>
            <consortium name="DOE Joint Genome Institute"/>
            <person name="Klenk H.-P."/>
            <person name="Huntemann M."/>
            <person name="Han J."/>
            <person name="Chen A."/>
            <person name="Kyrpides N."/>
            <person name="Mavromatis K."/>
            <person name="Markowitz V."/>
            <person name="Palaniappan K."/>
            <person name="Ivanova N."/>
            <person name="Schaumberg A."/>
            <person name="Pati A."/>
            <person name="Liolios K."/>
            <person name="Nordberg H.P."/>
            <person name="Cantor M.N."/>
            <person name="Hua S.X."/>
            <person name="Woyke T."/>
        </authorList>
    </citation>
    <scope>NUCLEOTIDE SEQUENCE [LARGE SCALE GENOMIC DNA]</scope>
    <source>
        <strain evidence="2 3">DSM 14336</strain>
    </source>
</reference>
<accession>V9VZY6</accession>
<name>V9VZY6_9RHOB</name>
<dbReference type="Proteomes" id="UP000018780">
    <property type="component" value="Chromosome"/>
</dbReference>
<feature type="compositionally biased region" description="Basic and acidic residues" evidence="1">
    <location>
        <begin position="1"/>
        <end position="18"/>
    </location>
</feature>
<dbReference type="STRING" id="999552.METH_06795"/>
<gene>
    <name evidence="2" type="ORF">METH_06795</name>
</gene>
<dbReference type="PATRIC" id="fig|999552.6.peg.1367"/>
<dbReference type="KEGG" id="lmd:METH_06795"/>
<protein>
    <submittedName>
        <fullName evidence="2">Uncharacterized protein</fullName>
    </submittedName>
</protein>
<dbReference type="EMBL" id="CP006773">
    <property type="protein sequence ID" value="AHD02940.1"/>
    <property type="molecule type" value="Genomic_DNA"/>
</dbReference>
<dbReference type="RefSeq" id="WP_024089636.1">
    <property type="nucleotide sequence ID" value="NC_023135.1"/>
</dbReference>
<proteinExistence type="predicted"/>
<organism evidence="2 3">
    <name type="scientific">Leisingera methylohalidivorans DSM 14336</name>
    <dbReference type="NCBI Taxonomy" id="999552"/>
    <lineage>
        <taxon>Bacteria</taxon>
        <taxon>Pseudomonadati</taxon>
        <taxon>Pseudomonadota</taxon>
        <taxon>Alphaproteobacteria</taxon>
        <taxon>Rhodobacterales</taxon>
        <taxon>Roseobacteraceae</taxon>
        <taxon>Leisingera</taxon>
    </lineage>
</organism>
<evidence type="ECO:0000256" key="1">
    <source>
        <dbReference type="SAM" id="MobiDB-lite"/>
    </source>
</evidence>
<dbReference type="HOGENOM" id="CLU_1298497_0_0_5"/>
<sequence length="212" mass="23281">MGKGSETRARARKLEARRALPGLAPVPRRERDGNSTRSKRTAEVKAEAAADVAGLKVRARQMGADPNDLPAMRAQALGEAAGQAIYMRHSGAEAAKLWDIYAGLTAAEARYAKIVLGVPIHARVAKVEFLPERLETCADDDLDLRSEEEKHRDAVNAWMRWRGYVQNLSAHHQSAIFAVVRGRKDPVREAALTPAGKRFLDALKLLAEVVDK</sequence>
<dbReference type="AlphaFoldDB" id="V9VZY6"/>
<feature type="region of interest" description="Disordered" evidence="1">
    <location>
        <begin position="1"/>
        <end position="43"/>
    </location>
</feature>